<keyword evidence="5 8" id="KW-0547">Nucleotide-binding</keyword>
<evidence type="ECO:0000259" key="9">
    <source>
        <dbReference type="SMART" id="SM00977"/>
    </source>
</evidence>
<dbReference type="HAMAP" id="MF_01161">
    <property type="entry name" value="tRNA_Ile_lys_synt"/>
    <property type="match status" value="1"/>
</dbReference>
<comment type="function">
    <text evidence="8">Ligates lysine onto the cytidine present at position 34 of the AUA codon-specific tRNA(Ile) that contains the anticodon CAU, in an ATP-dependent manner. Cytidine is converted to lysidine, thus changing the amino acid specificity of the tRNA from methionine to isoleucine.</text>
</comment>
<sequence>MNRTAWPPLLHHVVRTVRSRQLFQPGQHLLVAVSGGPDSVALLSLLHRLRSRWTLTLTAIHCNYGLRGDESEEDQRFVETLCHGLAIPLHVRRAQIQSRRRTVSVQAEARDIRYRLMQEIRTLCGADRIAVGHTADDQAETVLLWMLRGAGLTGLSGMPAVRDDAVVRPLYETSRKEILTYLRTTGLSYREDSSNAKPLYLRNRIRREVIPLLAQLVPSSIKVLCRLADLCRADDQQLDQEVAARTTAAVKWDSTGEWTLDRRTLVDLPLPLQRRCLRLLLRRCDPQQRPPSLHRIERVLRLVSTPKLVSRLDMKAGRIVVTPHALRFLPFSVGHECERRPWDDDVPRASFPVPGELIWSGTGQRLQVQLQKHDGREPVPGQERILVDADRVTHSLTIRSWLPGDRFCPRGMGGQSKKLQDFFMDLKIPMARRDRIPLVVAPEGILLVVGYRQDERWVPTSSTARCLLITVHPPPLTEGTD</sequence>
<proteinExistence type="inferred from homology"/>
<dbReference type="NCBIfam" id="TIGR02432">
    <property type="entry name" value="lysidine_TilS_N"/>
    <property type="match status" value="1"/>
</dbReference>
<dbReference type="OrthoDB" id="9807403at2"/>
<dbReference type="GO" id="GO:0005737">
    <property type="term" value="C:cytoplasm"/>
    <property type="evidence" value="ECO:0007669"/>
    <property type="project" value="UniProtKB-SubCell"/>
</dbReference>
<accession>A0A0S4LJ56</accession>
<keyword evidence="2 8" id="KW-0963">Cytoplasm</keyword>
<dbReference type="GO" id="GO:0005524">
    <property type="term" value="F:ATP binding"/>
    <property type="evidence" value="ECO:0007669"/>
    <property type="project" value="UniProtKB-UniRule"/>
</dbReference>
<dbReference type="PANTHER" id="PTHR43033:SF1">
    <property type="entry name" value="TRNA(ILE)-LYSIDINE SYNTHASE-RELATED"/>
    <property type="match status" value="1"/>
</dbReference>
<comment type="catalytic activity">
    <reaction evidence="7 8">
        <text>cytidine(34) in tRNA(Ile2) + L-lysine + ATP = lysidine(34) in tRNA(Ile2) + AMP + diphosphate + H(+)</text>
        <dbReference type="Rhea" id="RHEA:43744"/>
        <dbReference type="Rhea" id="RHEA-COMP:10625"/>
        <dbReference type="Rhea" id="RHEA-COMP:10670"/>
        <dbReference type="ChEBI" id="CHEBI:15378"/>
        <dbReference type="ChEBI" id="CHEBI:30616"/>
        <dbReference type="ChEBI" id="CHEBI:32551"/>
        <dbReference type="ChEBI" id="CHEBI:33019"/>
        <dbReference type="ChEBI" id="CHEBI:82748"/>
        <dbReference type="ChEBI" id="CHEBI:83665"/>
        <dbReference type="ChEBI" id="CHEBI:456215"/>
        <dbReference type="EC" id="6.3.4.19"/>
    </reaction>
</comment>
<dbReference type="InterPro" id="IPR012094">
    <property type="entry name" value="tRNA_Ile_lys_synt"/>
</dbReference>
<dbReference type="SMART" id="SM00977">
    <property type="entry name" value="TilS_C"/>
    <property type="match status" value="1"/>
</dbReference>
<gene>
    <name evidence="8 10" type="primary">tilS</name>
    <name evidence="10" type="ORF">COMA1_30146</name>
</gene>
<keyword evidence="11" id="KW-1185">Reference proteome</keyword>
<comment type="similarity">
    <text evidence="8">Belongs to the tRNA(Ile)-lysidine synthase family.</text>
</comment>
<dbReference type="GO" id="GO:0032267">
    <property type="term" value="F:tRNA(Ile)-lysidine synthase activity"/>
    <property type="evidence" value="ECO:0007669"/>
    <property type="project" value="UniProtKB-EC"/>
</dbReference>
<dbReference type="InterPro" id="IPR012796">
    <property type="entry name" value="Lysidine-tRNA-synth_C"/>
</dbReference>
<dbReference type="Gene3D" id="3.40.50.620">
    <property type="entry name" value="HUPs"/>
    <property type="match status" value="1"/>
</dbReference>
<feature type="domain" description="Lysidine-tRNA(Ile) synthetase C-terminal" evidence="9">
    <location>
        <begin position="396"/>
        <end position="469"/>
    </location>
</feature>
<name>A0A0S4LJ56_9BACT</name>
<keyword evidence="6 8" id="KW-0067">ATP-binding</keyword>
<dbReference type="Proteomes" id="UP000199032">
    <property type="component" value="Unassembled WGS sequence"/>
</dbReference>
<comment type="domain">
    <text evidence="8">The N-terminal region contains the highly conserved SGGXDS motif, predicted to be a P-loop motif involved in ATP binding.</text>
</comment>
<comment type="subcellular location">
    <subcellularLocation>
        <location evidence="1 8">Cytoplasm</location>
    </subcellularLocation>
</comment>
<evidence type="ECO:0000256" key="4">
    <source>
        <dbReference type="ARBA" id="ARBA00022694"/>
    </source>
</evidence>
<dbReference type="SUPFAM" id="SSF82829">
    <property type="entry name" value="MesJ substrate recognition domain-like"/>
    <property type="match status" value="1"/>
</dbReference>
<dbReference type="CDD" id="cd01992">
    <property type="entry name" value="TilS_N"/>
    <property type="match status" value="1"/>
</dbReference>
<evidence type="ECO:0000256" key="7">
    <source>
        <dbReference type="ARBA" id="ARBA00048539"/>
    </source>
</evidence>
<dbReference type="EC" id="6.3.4.19" evidence="8"/>
<evidence type="ECO:0000313" key="11">
    <source>
        <dbReference type="Proteomes" id="UP000199032"/>
    </source>
</evidence>
<dbReference type="NCBIfam" id="TIGR02433">
    <property type="entry name" value="lysidine_TilS_C"/>
    <property type="match status" value="1"/>
</dbReference>
<dbReference type="Gene3D" id="1.20.59.20">
    <property type="match status" value="1"/>
</dbReference>
<evidence type="ECO:0000256" key="2">
    <source>
        <dbReference type="ARBA" id="ARBA00022490"/>
    </source>
</evidence>
<keyword evidence="3 8" id="KW-0436">Ligase</keyword>
<dbReference type="SUPFAM" id="SSF56037">
    <property type="entry name" value="PheT/TilS domain"/>
    <property type="match status" value="1"/>
</dbReference>
<dbReference type="InterPro" id="IPR014729">
    <property type="entry name" value="Rossmann-like_a/b/a_fold"/>
</dbReference>
<evidence type="ECO:0000256" key="3">
    <source>
        <dbReference type="ARBA" id="ARBA00022598"/>
    </source>
</evidence>
<protein>
    <recommendedName>
        <fullName evidence="8">tRNA(Ile)-lysidine synthase</fullName>
        <ecNumber evidence="8">6.3.4.19</ecNumber>
    </recommendedName>
    <alternativeName>
        <fullName evidence="8">tRNA(Ile)-2-lysyl-cytidine synthase</fullName>
    </alternativeName>
    <alternativeName>
        <fullName evidence="8">tRNA(Ile)-lysidine synthetase</fullName>
    </alternativeName>
</protein>
<dbReference type="InterPro" id="IPR011063">
    <property type="entry name" value="TilS/TtcA_N"/>
</dbReference>
<feature type="binding site" evidence="8">
    <location>
        <begin position="34"/>
        <end position="39"/>
    </location>
    <ligand>
        <name>ATP</name>
        <dbReference type="ChEBI" id="CHEBI:30616"/>
    </ligand>
</feature>
<keyword evidence="4 8" id="KW-0819">tRNA processing</keyword>
<dbReference type="AlphaFoldDB" id="A0A0S4LJ56"/>
<dbReference type="RefSeq" id="WP_141654338.1">
    <property type="nucleotide sequence ID" value="NZ_CZQA01000009.1"/>
</dbReference>
<dbReference type="SUPFAM" id="SSF52402">
    <property type="entry name" value="Adenine nucleotide alpha hydrolases-like"/>
    <property type="match status" value="1"/>
</dbReference>
<evidence type="ECO:0000256" key="1">
    <source>
        <dbReference type="ARBA" id="ARBA00004496"/>
    </source>
</evidence>
<dbReference type="GO" id="GO:0006400">
    <property type="term" value="P:tRNA modification"/>
    <property type="evidence" value="ECO:0007669"/>
    <property type="project" value="UniProtKB-UniRule"/>
</dbReference>
<evidence type="ECO:0000256" key="6">
    <source>
        <dbReference type="ARBA" id="ARBA00022840"/>
    </source>
</evidence>
<reference evidence="10 11" key="1">
    <citation type="submission" date="2015-10" db="EMBL/GenBank/DDBJ databases">
        <authorList>
            <person name="Gilbert D.G."/>
        </authorList>
    </citation>
    <scope>NUCLEOTIDE SEQUENCE [LARGE SCALE GENOMIC DNA]</scope>
    <source>
        <strain evidence="10">COMA1</strain>
    </source>
</reference>
<evidence type="ECO:0000256" key="8">
    <source>
        <dbReference type="HAMAP-Rule" id="MF_01161"/>
    </source>
</evidence>
<evidence type="ECO:0000256" key="5">
    <source>
        <dbReference type="ARBA" id="ARBA00022741"/>
    </source>
</evidence>
<dbReference type="PANTHER" id="PTHR43033">
    <property type="entry name" value="TRNA(ILE)-LYSIDINE SYNTHASE-RELATED"/>
    <property type="match status" value="1"/>
</dbReference>
<evidence type="ECO:0000313" key="10">
    <source>
        <dbReference type="EMBL" id="CUS36616.1"/>
    </source>
</evidence>
<dbReference type="InterPro" id="IPR012795">
    <property type="entry name" value="tRNA_Ile_lys_synt_N"/>
</dbReference>
<dbReference type="Pfam" id="PF11734">
    <property type="entry name" value="TilS_C"/>
    <property type="match status" value="1"/>
</dbReference>
<dbReference type="EMBL" id="CZQA01000009">
    <property type="protein sequence ID" value="CUS36616.1"/>
    <property type="molecule type" value="Genomic_DNA"/>
</dbReference>
<dbReference type="Pfam" id="PF01171">
    <property type="entry name" value="ATP_bind_3"/>
    <property type="match status" value="1"/>
</dbReference>
<organism evidence="10 11">
    <name type="scientific">Candidatus Nitrospira nitrosa</name>
    <dbReference type="NCBI Taxonomy" id="1742972"/>
    <lineage>
        <taxon>Bacteria</taxon>
        <taxon>Pseudomonadati</taxon>
        <taxon>Nitrospirota</taxon>
        <taxon>Nitrospiria</taxon>
        <taxon>Nitrospirales</taxon>
        <taxon>Nitrospiraceae</taxon>
        <taxon>Nitrospira</taxon>
    </lineage>
</organism>
<dbReference type="STRING" id="1742972.COMA1_30146"/>